<evidence type="ECO:0000313" key="2">
    <source>
        <dbReference type="Proteomes" id="UP001281147"/>
    </source>
</evidence>
<dbReference type="Proteomes" id="UP001281147">
    <property type="component" value="Unassembled WGS sequence"/>
</dbReference>
<dbReference type="EMBL" id="JAUTXU010000043">
    <property type="protein sequence ID" value="KAK3716381.1"/>
    <property type="molecule type" value="Genomic_DNA"/>
</dbReference>
<reference evidence="1" key="1">
    <citation type="submission" date="2023-07" db="EMBL/GenBank/DDBJ databases">
        <title>Black Yeasts Isolated from many extreme environments.</title>
        <authorList>
            <person name="Coleine C."/>
            <person name="Stajich J.E."/>
            <person name="Selbmann L."/>
        </authorList>
    </citation>
    <scope>NUCLEOTIDE SEQUENCE</scope>
    <source>
        <strain evidence="1">CCFEE 5714</strain>
    </source>
</reference>
<sequence length="828" mass="90965">MEYIDFSAGLGPAEESGDHGMHQQQHYAQTTSSSMHDPAKGTYYHAGNPHGTICDVKPRLTKEQHDILEAHFQKQPKPNTNTKKGFAESLNVSLEKVNNWFQNRRAKSKQDAKKAAGALNLYQAHQQNFHSDTESSPFDPSPQYSSMMQQWSAENQGADGLGISHMQQPQVSSQMEQQPFPERPTSSDQFQDLAWTSQNMYDTPQEMNRRTLTQETFDAIARNGGMLNGYEDFENFQPGFSGNQDIFNEVFPELSSQDYKQQNLNFPYPVGAPLSNSDSTVTSTVSDQHFEFPPSNMMQNSVAMSASSSEWSDSRSSSLAGPQPETTTPYGSGPQPHVTATSSQWQPGQSVPVDVDKLNEEFRQAAAQARPETHPSEQPLAWPADEAYTRRVSSTSGLAHSMGNMGMNTPHPRQPAVFKSPVPPGDIAARRQRPRPAALGIASLRSQSYNSSGQPASPGAVQQQPEAYNTQNQQLRRIRSAVAMSGAVAHGRVMKSTPGSAQRSPLHWTFNDAMNSPSLVRQISQGNLAPPTPMSPHEFPRQDGVHRQQSNWQASGLVDRHPSISETDLEYGAPYQPSNSVPAQNFSSPPHTPMYYEQSFAPLRTHSNVTMENTPPQSAPAGQSCFPSNIFSTAPQTVQHSVPHTQMPMQQPTQAHAHYRNQQFGSIMASDQKFQNSSVTFAPSQQANVTTGPPPGLPLQFANGVPVVNAEGNFKMSFPPQAQLMQQQSQQMHSPPQHHYPFMPVSGTSSNSHSTAQPPPQPKSELFVHEYNPPEAVKRAATPRRPVDTGPKEYTFANAGPEHFEEKKLKKFNDSVSPASSSGAASSL</sequence>
<organism evidence="1 2">
    <name type="scientific">Vermiconidia calcicola</name>
    <dbReference type="NCBI Taxonomy" id="1690605"/>
    <lineage>
        <taxon>Eukaryota</taxon>
        <taxon>Fungi</taxon>
        <taxon>Dikarya</taxon>
        <taxon>Ascomycota</taxon>
        <taxon>Pezizomycotina</taxon>
        <taxon>Dothideomycetes</taxon>
        <taxon>Dothideomycetidae</taxon>
        <taxon>Mycosphaerellales</taxon>
        <taxon>Extremaceae</taxon>
        <taxon>Vermiconidia</taxon>
    </lineage>
</organism>
<evidence type="ECO:0000313" key="1">
    <source>
        <dbReference type="EMBL" id="KAK3716381.1"/>
    </source>
</evidence>
<accession>A0ACC3NG31</accession>
<comment type="caution">
    <text evidence="1">The sequence shown here is derived from an EMBL/GenBank/DDBJ whole genome shotgun (WGS) entry which is preliminary data.</text>
</comment>
<keyword evidence="2" id="KW-1185">Reference proteome</keyword>
<name>A0ACC3NG31_9PEZI</name>
<protein>
    <submittedName>
        <fullName evidence="1">Uncharacterized protein</fullName>
    </submittedName>
</protein>
<proteinExistence type="predicted"/>
<gene>
    <name evidence="1" type="ORF">LTR37_006531</name>
</gene>